<dbReference type="AlphaFoldDB" id="A0A5C3QLY4"/>
<protein>
    <submittedName>
        <fullName evidence="2">Uncharacterized protein</fullName>
    </submittedName>
</protein>
<feature type="non-terminal residue" evidence="2">
    <location>
        <position position="1"/>
    </location>
</feature>
<reference evidence="2 3" key="1">
    <citation type="journal article" date="2019" name="Nat. Ecol. Evol.">
        <title>Megaphylogeny resolves global patterns of mushroom evolution.</title>
        <authorList>
            <person name="Varga T."/>
            <person name="Krizsan K."/>
            <person name="Foldi C."/>
            <person name="Dima B."/>
            <person name="Sanchez-Garcia M."/>
            <person name="Sanchez-Ramirez S."/>
            <person name="Szollosi G.J."/>
            <person name="Szarkandi J.G."/>
            <person name="Papp V."/>
            <person name="Albert L."/>
            <person name="Andreopoulos W."/>
            <person name="Angelini C."/>
            <person name="Antonin V."/>
            <person name="Barry K.W."/>
            <person name="Bougher N.L."/>
            <person name="Buchanan P."/>
            <person name="Buyck B."/>
            <person name="Bense V."/>
            <person name="Catcheside P."/>
            <person name="Chovatia M."/>
            <person name="Cooper J."/>
            <person name="Damon W."/>
            <person name="Desjardin D."/>
            <person name="Finy P."/>
            <person name="Geml J."/>
            <person name="Haridas S."/>
            <person name="Hughes K."/>
            <person name="Justo A."/>
            <person name="Karasinski D."/>
            <person name="Kautmanova I."/>
            <person name="Kiss B."/>
            <person name="Kocsube S."/>
            <person name="Kotiranta H."/>
            <person name="LaButti K.M."/>
            <person name="Lechner B.E."/>
            <person name="Liimatainen K."/>
            <person name="Lipzen A."/>
            <person name="Lukacs Z."/>
            <person name="Mihaltcheva S."/>
            <person name="Morgado L.N."/>
            <person name="Niskanen T."/>
            <person name="Noordeloos M.E."/>
            <person name="Ohm R.A."/>
            <person name="Ortiz-Santana B."/>
            <person name="Ovrebo C."/>
            <person name="Racz N."/>
            <person name="Riley R."/>
            <person name="Savchenko A."/>
            <person name="Shiryaev A."/>
            <person name="Soop K."/>
            <person name="Spirin V."/>
            <person name="Szebenyi C."/>
            <person name="Tomsovsky M."/>
            <person name="Tulloss R.E."/>
            <person name="Uehling J."/>
            <person name="Grigoriev I.V."/>
            <person name="Vagvolgyi C."/>
            <person name="Papp T."/>
            <person name="Martin F.M."/>
            <person name="Miettinen O."/>
            <person name="Hibbett D.S."/>
            <person name="Nagy L.G."/>
        </authorList>
    </citation>
    <scope>NUCLEOTIDE SEQUENCE [LARGE SCALE GENOMIC DNA]</scope>
    <source>
        <strain evidence="2 3">CBS 309.79</strain>
    </source>
</reference>
<evidence type="ECO:0000256" key="1">
    <source>
        <dbReference type="SAM" id="MobiDB-lite"/>
    </source>
</evidence>
<dbReference type="EMBL" id="ML178825">
    <property type="protein sequence ID" value="TFL01481.1"/>
    <property type="molecule type" value="Genomic_DNA"/>
</dbReference>
<accession>A0A5C3QLY4</accession>
<feature type="compositionally biased region" description="Polar residues" evidence="1">
    <location>
        <begin position="60"/>
        <end position="69"/>
    </location>
</feature>
<keyword evidence="3" id="KW-1185">Reference proteome</keyword>
<evidence type="ECO:0000313" key="2">
    <source>
        <dbReference type="EMBL" id="TFL01481.1"/>
    </source>
</evidence>
<sequence>LFDGAMIALAMTVLNVFHPGYWLLPQQTIIFANDVPKGSAASLLGRSRNNATSGGDYEMSWSSRTPAQI</sequence>
<dbReference type="Proteomes" id="UP000305067">
    <property type="component" value="Unassembled WGS sequence"/>
</dbReference>
<organism evidence="2 3">
    <name type="scientific">Pterulicium gracile</name>
    <dbReference type="NCBI Taxonomy" id="1884261"/>
    <lineage>
        <taxon>Eukaryota</taxon>
        <taxon>Fungi</taxon>
        <taxon>Dikarya</taxon>
        <taxon>Basidiomycota</taxon>
        <taxon>Agaricomycotina</taxon>
        <taxon>Agaricomycetes</taxon>
        <taxon>Agaricomycetidae</taxon>
        <taxon>Agaricales</taxon>
        <taxon>Pleurotineae</taxon>
        <taxon>Pterulaceae</taxon>
        <taxon>Pterulicium</taxon>
    </lineage>
</organism>
<proteinExistence type="predicted"/>
<gene>
    <name evidence="2" type="ORF">BDV98DRAFT_568152</name>
</gene>
<evidence type="ECO:0000313" key="3">
    <source>
        <dbReference type="Proteomes" id="UP000305067"/>
    </source>
</evidence>
<name>A0A5C3QLY4_9AGAR</name>
<feature type="region of interest" description="Disordered" evidence="1">
    <location>
        <begin position="46"/>
        <end position="69"/>
    </location>
</feature>